<name>A0A9K3NTN9_HELAN</name>
<feature type="coiled-coil region" evidence="1">
    <location>
        <begin position="67"/>
        <end position="98"/>
    </location>
</feature>
<reference evidence="2" key="1">
    <citation type="journal article" date="2017" name="Nature">
        <title>The sunflower genome provides insights into oil metabolism, flowering and Asterid evolution.</title>
        <authorList>
            <person name="Badouin H."/>
            <person name="Gouzy J."/>
            <person name="Grassa C.J."/>
            <person name="Murat F."/>
            <person name="Staton S.E."/>
            <person name="Cottret L."/>
            <person name="Lelandais-Briere C."/>
            <person name="Owens G.L."/>
            <person name="Carrere S."/>
            <person name="Mayjonade B."/>
            <person name="Legrand L."/>
            <person name="Gill N."/>
            <person name="Kane N.C."/>
            <person name="Bowers J.E."/>
            <person name="Hubner S."/>
            <person name="Bellec A."/>
            <person name="Berard A."/>
            <person name="Berges H."/>
            <person name="Blanchet N."/>
            <person name="Boniface M.C."/>
            <person name="Brunel D."/>
            <person name="Catrice O."/>
            <person name="Chaidir N."/>
            <person name="Claudel C."/>
            <person name="Donnadieu C."/>
            <person name="Faraut T."/>
            <person name="Fievet G."/>
            <person name="Helmstetter N."/>
            <person name="King M."/>
            <person name="Knapp S.J."/>
            <person name="Lai Z."/>
            <person name="Le Paslier M.C."/>
            <person name="Lippi Y."/>
            <person name="Lorenzon L."/>
            <person name="Mandel J.R."/>
            <person name="Marage G."/>
            <person name="Marchand G."/>
            <person name="Marquand E."/>
            <person name="Bret-Mestries E."/>
            <person name="Morien E."/>
            <person name="Nambeesan S."/>
            <person name="Nguyen T."/>
            <person name="Pegot-Espagnet P."/>
            <person name="Pouilly N."/>
            <person name="Raftis F."/>
            <person name="Sallet E."/>
            <person name="Schiex T."/>
            <person name="Thomas J."/>
            <person name="Vandecasteele C."/>
            <person name="Vares D."/>
            <person name="Vear F."/>
            <person name="Vautrin S."/>
            <person name="Crespi M."/>
            <person name="Mangin B."/>
            <person name="Burke J.M."/>
            <person name="Salse J."/>
            <person name="Munos S."/>
            <person name="Vincourt P."/>
            <person name="Rieseberg L.H."/>
            <person name="Langlade N.B."/>
        </authorList>
    </citation>
    <scope>NUCLEOTIDE SEQUENCE</scope>
    <source>
        <tissue evidence="2">Leaves</tissue>
    </source>
</reference>
<accession>A0A9K3NTN9</accession>
<organism evidence="2 3">
    <name type="scientific">Helianthus annuus</name>
    <name type="common">Common sunflower</name>
    <dbReference type="NCBI Taxonomy" id="4232"/>
    <lineage>
        <taxon>Eukaryota</taxon>
        <taxon>Viridiplantae</taxon>
        <taxon>Streptophyta</taxon>
        <taxon>Embryophyta</taxon>
        <taxon>Tracheophyta</taxon>
        <taxon>Spermatophyta</taxon>
        <taxon>Magnoliopsida</taxon>
        <taxon>eudicotyledons</taxon>
        <taxon>Gunneridae</taxon>
        <taxon>Pentapetalae</taxon>
        <taxon>asterids</taxon>
        <taxon>campanulids</taxon>
        <taxon>Asterales</taxon>
        <taxon>Asteraceae</taxon>
        <taxon>Asteroideae</taxon>
        <taxon>Heliantheae alliance</taxon>
        <taxon>Heliantheae</taxon>
        <taxon>Helianthus</taxon>
    </lineage>
</organism>
<reference evidence="2" key="2">
    <citation type="submission" date="2020-06" db="EMBL/GenBank/DDBJ databases">
        <title>Helianthus annuus Genome sequencing and assembly Release 2.</title>
        <authorList>
            <person name="Gouzy J."/>
            <person name="Langlade N."/>
            <person name="Munos S."/>
        </authorList>
    </citation>
    <scope>NUCLEOTIDE SEQUENCE</scope>
    <source>
        <tissue evidence="2">Leaves</tissue>
    </source>
</reference>
<dbReference type="Proteomes" id="UP000215914">
    <property type="component" value="Unassembled WGS sequence"/>
</dbReference>
<dbReference type="EMBL" id="MNCJ02000319">
    <property type="protein sequence ID" value="KAF5812256.1"/>
    <property type="molecule type" value="Genomic_DNA"/>
</dbReference>
<comment type="caution">
    <text evidence="2">The sequence shown here is derived from an EMBL/GenBank/DDBJ whole genome shotgun (WGS) entry which is preliminary data.</text>
</comment>
<evidence type="ECO:0000313" key="2">
    <source>
        <dbReference type="EMBL" id="KAF5812256.1"/>
    </source>
</evidence>
<proteinExistence type="predicted"/>
<evidence type="ECO:0000313" key="3">
    <source>
        <dbReference type="Proteomes" id="UP000215914"/>
    </source>
</evidence>
<keyword evidence="3" id="KW-1185">Reference proteome</keyword>
<evidence type="ECO:0000256" key="1">
    <source>
        <dbReference type="SAM" id="Coils"/>
    </source>
</evidence>
<protein>
    <submittedName>
        <fullName evidence="2">Uncharacterized protein</fullName>
    </submittedName>
</protein>
<keyword evidence="1" id="KW-0175">Coiled coil</keyword>
<gene>
    <name evidence="2" type="ORF">HanXRQr2_Chr04g0190501</name>
</gene>
<dbReference type="Gramene" id="mRNA:HanXRQr2_Chr04g0190501">
    <property type="protein sequence ID" value="mRNA:HanXRQr2_Chr04g0190501"/>
    <property type="gene ID" value="HanXRQr2_Chr04g0190501"/>
</dbReference>
<sequence length="127" mass="14970">MTLLRCNVKYEGYLLEKYGEESSQHRELNKELWYEASGGKKRGKVYRLSNVKNDFNVQHHGKQGQEIERLNVIIQDIVKEKEEEKEMLNDIIAGLVVEKEKDKAEKEIMNERMANIELMLKARFQNA</sequence>
<dbReference type="AlphaFoldDB" id="A0A9K3NTN9"/>